<accession>A0ABU2PL89</accession>
<reference evidence="3" key="1">
    <citation type="submission" date="2023-07" db="EMBL/GenBank/DDBJ databases">
        <title>30 novel species of actinomycetes from the DSMZ collection.</title>
        <authorList>
            <person name="Nouioui I."/>
        </authorList>
    </citation>
    <scope>NUCLEOTIDE SEQUENCE [LARGE SCALE GENOMIC DNA]</scope>
    <source>
        <strain evidence="3">DSM 41921</strain>
    </source>
</reference>
<name>A0ABU2PL89_9ACTN</name>
<sequence>MAISSRTVAAARAYARDMSGAPVPEPQSTEADDGPLKPAHEAAYYLAVAETFRILTRPGEAARPDIKELRAAVRTTPGGGAWYRRGDEAARRIIASDDRIRQLPQDPDQLWALLADVLQALDQLGQAPQLDGSNLRRDHLPGHHAAIRRTCPIGGWGPVRVTWNPDGAHRWTDLHHGTWQWPHQAAQPAAPAPTN</sequence>
<dbReference type="RefSeq" id="WP_311689018.1">
    <property type="nucleotide sequence ID" value="NZ_JAVREU010000034.1"/>
</dbReference>
<dbReference type="Proteomes" id="UP001183586">
    <property type="component" value="Unassembled WGS sequence"/>
</dbReference>
<proteinExistence type="predicted"/>
<evidence type="ECO:0000313" key="3">
    <source>
        <dbReference type="Proteomes" id="UP001183586"/>
    </source>
</evidence>
<gene>
    <name evidence="2" type="ORF">RM641_36455</name>
</gene>
<protein>
    <submittedName>
        <fullName evidence="2">Uncharacterized protein</fullName>
    </submittedName>
</protein>
<keyword evidence="3" id="KW-1185">Reference proteome</keyword>
<evidence type="ECO:0000256" key="1">
    <source>
        <dbReference type="SAM" id="MobiDB-lite"/>
    </source>
</evidence>
<dbReference type="EMBL" id="JAVREU010000034">
    <property type="protein sequence ID" value="MDT0392923.1"/>
    <property type="molecule type" value="Genomic_DNA"/>
</dbReference>
<comment type="caution">
    <text evidence="2">The sequence shown here is derived from an EMBL/GenBank/DDBJ whole genome shotgun (WGS) entry which is preliminary data.</text>
</comment>
<evidence type="ECO:0000313" key="2">
    <source>
        <dbReference type="EMBL" id="MDT0392923.1"/>
    </source>
</evidence>
<organism evidence="2 3">
    <name type="scientific">Streptomyces dubilierae</name>
    <dbReference type="NCBI Taxonomy" id="3075533"/>
    <lineage>
        <taxon>Bacteria</taxon>
        <taxon>Bacillati</taxon>
        <taxon>Actinomycetota</taxon>
        <taxon>Actinomycetes</taxon>
        <taxon>Kitasatosporales</taxon>
        <taxon>Streptomycetaceae</taxon>
        <taxon>Streptomyces</taxon>
    </lineage>
</organism>
<feature type="region of interest" description="Disordered" evidence="1">
    <location>
        <begin position="17"/>
        <end position="36"/>
    </location>
</feature>